<sequence>MTKTKPDTIIQTQFFSLEITFSDVAFNDNFENPHENGVLSVRAKFIKYPTIEITEDNFCDSCGGDEVFNNGKHFLISLEDKDIQRLLKEFIINVKVMMTSQTPDLLPVVEQVGFTSVNIARTFANLFCYKAESKPSKECPRVKLLSDQLEIIDPASGTIVGTINIHLRLKAFGKYMITDMKDFSDMFDKCVETKVIVVDDDKEEENAQEKLTLENNDNEYQELHVECEDAEDVGLRVKVTKPVYDVPPAQKKEKRATRPGTIYMGKDQIVFLAPKENEHEDKIIYDMKSGMVPPPDDQIINVIPDSFMRNPDKESDPTSEIEPPTPAPTSEGEDVYGFYIKKVNMKKNLYSMVEWDCKVPKSIPKERNRHTRYVQYHPMDLVKK</sequence>
<feature type="region of interest" description="Disordered" evidence="1">
    <location>
        <begin position="307"/>
        <end position="333"/>
    </location>
</feature>
<proteinExistence type="predicted"/>
<dbReference type="Pfam" id="PF14924">
    <property type="entry name" value="MAP10_N"/>
    <property type="match status" value="1"/>
</dbReference>
<reference evidence="2" key="1">
    <citation type="submission" date="2021-05" db="EMBL/GenBank/DDBJ databases">
        <authorList>
            <person name="Alioto T."/>
            <person name="Alioto T."/>
            <person name="Gomez Garrido J."/>
        </authorList>
    </citation>
    <scope>NUCLEOTIDE SEQUENCE</scope>
</reference>
<organism evidence="2">
    <name type="scientific">Cacopsylla melanoneura</name>
    <dbReference type="NCBI Taxonomy" id="428564"/>
    <lineage>
        <taxon>Eukaryota</taxon>
        <taxon>Metazoa</taxon>
        <taxon>Ecdysozoa</taxon>
        <taxon>Arthropoda</taxon>
        <taxon>Hexapoda</taxon>
        <taxon>Insecta</taxon>
        <taxon>Pterygota</taxon>
        <taxon>Neoptera</taxon>
        <taxon>Paraneoptera</taxon>
        <taxon>Hemiptera</taxon>
        <taxon>Sternorrhyncha</taxon>
        <taxon>Psylloidea</taxon>
        <taxon>Psyllidae</taxon>
        <taxon>Psyllinae</taxon>
        <taxon>Cacopsylla</taxon>
    </lineage>
</organism>
<dbReference type="EMBL" id="HBUF01303255">
    <property type="protein sequence ID" value="CAG6691544.1"/>
    <property type="molecule type" value="Transcribed_RNA"/>
</dbReference>
<protein>
    <submittedName>
        <fullName evidence="2">Uncharacterized protein</fullName>
    </submittedName>
</protein>
<evidence type="ECO:0000313" key="2">
    <source>
        <dbReference type="EMBL" id="CAG6691544.1"/>
    </source>
</evidence>
<accession>A0A8D8TRF7</accession>
<evidence type="ECO:0000256" key="1">
    <source>
        <dbReference type="SAM" id="MobiDB-lite"/>
    </source>
</evidence>
<dbReference type="AlphaFoldDB" id="A0A8D8TRF7"/>
<name>A0A8D8TRF7_9HEMI</name>